<dbReference type="Pfam" id="PF01741">
    <property type="entry name" value="MscL"/>
    <property type="match status" value="1"/>
</dbReference>
<evidence type="ECO:0000256" key="8">
    <source>
        <dbReference type="ARBA" id="ARBA00023303"/>
    </source>
</evidence>
<evidence type="ECO:0000313" key="11">
    <source>
        <dbReference type="Proteomes" id="UP000008522"/>
    </source>
</evidence>
<keyword evidence="4 9" id="KW-0812">Transmembrane</keyword>
<dbReference type="HOGENOM" id="CLU_205568_0_0_12"/>
<dbReference type="Gene3D" id="1.10.1200.120">
    <property type="entry name" value="Large-conductance mechanosensitive channel, MscL, domain 1"/>
    <property type="match status" value="1"/>
</dbReference>
<protein>
    <submittedName>
        <fullName evidence="10">Large-conductance mechanosensitive channel</fullName>
    </submittedName>
</protein>
<keyword evidence="11" id="KW-1185">Reference proteome</keyword>
<dbReference type="NCBIfam" id="TIGR00220">
    <property type="entry name" value="mscL"/>
    <property type="match status" value="1"/>
</dbReference>
<sequence>MIKEFKKFIMKGSILDMAVGLVIGAAFTKIVNSFVDDILMPPIGMILSGIDFSNIFIVIKKVLIL</sequence>
<dbReference type="Proteomes" id="UP000008522">
    <property type="component" value="Chromosome"/>
</dbReference>
<keyword evidence="5 9" id="KW-1133">Transmembrane helix</keyword>
<evidence type="ECO:0000256" key="7">
    <source>
        <dbReference type="ARBA" id="ARBA00023136"/>
    </source>
</evidence>
<comment type="subcellular location">
    <subcellularLocation>
        <location evidence="1">Membrane</location>
        <topology evidence="1">Multi-pass membrane protein</topology>
    </subcellularLocation>
</comment>
<organism evidence="10 11">
    <name type="scientific">Brachyspira intermedia (strain ATCC 51140 / PWS/A)</name>
    <name type="common">Serpulina intermedia</name>
    <dbReference type="NCBI Taxonomy" id="1045858"/>
    <lineage>
        <taxon>Bacteria</taxon>
        <taxon>Pseudomonadati</taxon>
        <taxon>Spirochaetota</taxon>
        <taxon>Spirochaetia</taxon>
        <taxon>Brachyspirales</taxon>
        <taxon>Brachyspiraceae</taxon>
        <taxon>Brachyspira</taxon>
    </lineage>
</organism>
<dbReference type="PANTHER" id="PTHR30266">
    <property type="entry name" value="MECHANOSENSITIVE CHANNEL MSCL"/>
    <property type="match status" value="1"/>
</dbReference>
<dbReference type="eggNOG" id="COG1970">
    <property type="taxonomic scope" value="Bacteria"/>
</dbReference>
<dbReference type="GO" id="GO:0008381">
    <property type="term" value="F:mechanosensitive monoatomic ion channel activity"/>
    <property type="evidence" value="ECO:0007669"/>
    <property type="project" value="InterPro"/>
</dbReference>
<feature type="transmembrane region" description="Helical" evidence="9">
    <location>
        <begin position="38"/>
        <end position="59"/>
    </location>
</feature>
<dbReference type="InterPro" id="IPR036019">
    <property type="entry name" value="MscL_channel"/>
</dbReference>
<evidence type="ECO:0000256" key="4">
    <source>
        <dbReference type="ARBA" id="ARBA00022692"/>
    </source>
</evidence>
<reference evidence="10 11" key="1">
    <citation type="journal article" date="2011" name="BMC Genomics">
        <title>Complete genome sequence of Brachyspira intermedia reveals unique genomic features in Brachyspira species and phage-mediated horizontal gene transfer.</title>
        <authorList>
            <person name="Hafstrom T."/>
            <person name="Jansson D.S."/>
            <person name="Segerman B."/>
        </authorList>
    </citation>
    <scope>NUCLEOTIDE SEQUENCE [LARGE SCALE GENOMIC DNA]</scope>
    <source>
        <strain evidence="11">ATCC 51140 / PWS/A</strain>
    </source>
</reference>
<evidence type="ECO:0000256" key="6">
    <source>
        <dbReference type="ARBA" id="ARBA00023065"/>
    </source>
</evidence>
<dbReference type="PANTHER" id="PTHR30266:SF2">
    <property type="entry name" value="LARGE-CONDUCTANCE MECHANOSENSITIVE CHANNEL"/>
    <property type="match status" value="1"/>
</dbReference>
<dbReference type="EMBL" id="CP002874">
    <property type="protein sequence ID" value="AEM21879.1"/>
    <property type="molecule type" value="Genomic_DNA"/>
</dbReference>
<keyword evidence="2" id="KW-0813">Transport</keyword>
<evidence type="ECO:0000256" key="3">
    <source>
        <dbReference type="ARBA" id="ARBA00022475"/>
    </source>
</evidence>
<accession>G0ENK0</accession>
<keyword evidence="3" id="KW-1003">Cell membrane</keyword>
<dbReference type="InterPro" id="IPR037673">
    <property type="entry name" value="MSC/AndL"/>
</dbReference>
<gene>
    <name evidence="10" type="primary">mscL</name>
    <name evidence="10" type="ordered locus">Bint_1260</name>
</gene>
<dbReference type="InterPro" id="IPR001185">
    <property type="entry name" value="MS_channel"/>
</dbReference>
<keyword evidence="8" id="KW-0407">Ion channel</keyword>
<dbReference type="GO" id="GO:0016020">
    <property type="term" value="C:membrane"/>
    <property type="evidence" value="ECO:0007669"/>
    <property type="project" value="UniProtKB-SubCell"/>
</dbReference>
<keyword evidence="7 9" id="KW-0472">Membrane</keyword>
<keyword evidence="6" id="KW-0406">Ion transport</keyword>
<dbReference type="SUPFAM" id="SSF81330">
    <property type="entry name" value="Gated mechanosensitive channel"/>
    <property type="match status" value="1"/>
</dbReference>
<evidence type="ECO:0000256" key="9">
    <source>
        <dbReference type="SAM" id="Phobius"/>
    </source>
</evidence>
<evidence type="ECO:0000256" key="5">
    <source>
        <dbReference type="ARBA" id="ARBA00022989"/>
    </source>
</evidence>
<feature type="transmembrane region" description="Helical" evidence="9">
    <location>
        <begin position="12"/>
        <end position="32"/>
    </location>
</feature>
<evidence type="ECO:0000313" key="10">
    <source>
        <dbReference type="EMBL" id="AEM21879.1"/>
    </source>
</evidence>
<dbReference type="PATRIC" id="fig|1045858.4.peg.1259"/>
<dbReference type="AlphaFoldDB" id="G0ENK0"/>
<proteinExistence type="predicted"/>
<evidence type="ECO:0000256" key="2">
    <source>
        <dbReference type="ARBA" id="ARBA00022448"/>
    </source>
</evidence>
<evidence type="ECO:0000256" key="1">
    <source>
        <dbReference type="ARBA" id="ARBA00004141"/>
    </source>
</evidence>
<dbReference type="KEGG" id="bip:Bint_1260"/>
<name>G0ENK0_BRAIP</name>